<organism evidence="7 8">
    <name type="scientific">Rotaria magnacalcarata</name>
    <dbReference type="NCBI Taxonomy" id="392030"/>
    <lineage>
        <taxon>Eukaryota</taxon>
        <taxon>Metazoa</taxon>
        <taxon>Spiralia</taxon>
        <taxon>Gnathifera</taxon>
        <taxon>Rotifera</taxon>
        <taxon>Eurotatoria</taxon>
        <taxon>Bdelloidea</taxon>
        <taxon>Philodinida</taxon>
        <taxon>Philodinidae</taxon>
        <taxon>Rotaria</taxon>
    </lineage>
</organism>
<evidence type="ECO:0000256" key="1">
    <source>
        <dbReference type="ARBA" id="ARBA00009558"/>
    </source>
</evidence>
<dbReference type="GO" id="GO:0000309">
    <property type="term" value="F:nicotinamide-nucleotide adenylyltransferase activity"/>
    <property type="evidence" value="ECO:0007669"/>
    <property type="project" value="TreeGrafter"/>
</dbReference>
<dbReference type="PANTHER" id="PTHR12039">
    <property type="entry name" value="NICOTINAMIDE MONONUCLEOTIDE ADENYLYLTRANSFERASE"/>
    <property type="match status" value="1"/>
</dbReference>
<dbReference type="InterPro" id="IPR014729">
    <property type="entry name" value="Rossmann-like_a/b/a_fold"/>
</dbReference>
<reference evidence="7" key="1">
    <citation type="submission" date="2021-02" db="EMBL/GenBank/DDBJ databases">
        <authorList>
            <person name="Nowell W R."/>
        </authorList>
    </citation>
    <scope>NUCLEOTIDE SEQUENCE</scope>
</reference>
<name>A0A816SA16_9BILA</name>
<gene>
    <name evidence="7" type="ORF">XDN619_LOCUS15617</name>
</gene>
<protein>
    <recommendedName>
        <fullName evidence="6">NAD(P)(+)--arginine ADP-ribosyltransferase</fullName>
        <ecNumber evidence="6">2.4.2.31</ecNumber>
    </recommendedName>
    <alternativeName>
        <fullName evidence="6">Mono(ADP-ribosyl)transferase</fullName>
    </alternativeName>
</protein>
<evidence type="ECO:0000256" key="3">
    <source>
        <dbReference type="ARBA" id="ARBA00022679"/>
    </source>
</evidence>
<dbReference type="GO" id="GO:0004515">
    <property type="term" value="F:nicotinate-nucleotide adenylyltransferase activity"/>
    <property type="evidence" value="ECO:0007669"/>
    <property type="project" value="TreeGrafter"/>
</dbReference>
<accession>A0A816SA16</accession>
<evidence type="ECO:0000313" key="7">
    <source>
        <dbReference type="EMBL" id="CAF2085627.1"/>
    </source>
</evidence>
<dbReference type="EMBL" id="CAJNRG010006400">
    <property type="protein sequence ID" value="CAF2085627.1"/>
    <property type="molecule type" value="Genomic_DNA"/>
</dbReference>
<dbReference type="PANTHER" id="PTHR12039:SF0">
    <property type="entry name" value="NICOTINAMIDE-NUCLEOTIDE ADENYLYLTRANSFERASE"/>
    <property type="match status" value="1"/>
</dbReference>
<dbReference type="Pfam" id="PF01129">
    <property type="entry name" value="ART"/>
    <property type="match status" value="1"/>
</dbReference>
<comment type="caution">
    <text evidence="7">The sequence shown here is derived from an EMBL/GenBank/DDBJ whole genome shotgun (WGS) entry which is preliminary data.</text>
</comment>
<dbReference type="Proteomes" id="UP000663887">
    <property type="component" value="Unassembled WGS sequence"/>
</dbReference>
<comment type="catalytic activity">
    <reaction evidence="5 6">
        <text>L-arginyl-[protein] + NAD(+) = N(omega)-(ADP-D-ribosyl)-L-arginyl-[protein] + nicotinamide + H(+)</text>
        <dbReference type="Rhea" id="RHEA:19149"/>
        <dbReference type="Rhea" id="RHEA-COMP:10532"/>
        <dbReference type="Rhea" id="RHEA-COMP:15087"/>
        <dbReference type="ChEBI" id="CHEBI:15378"/>
        <dbReference type="ChEBI" id="CHEBI:17154"/>
        <dbReference type="ChEBI" id="CHEBI:29965"/>
        <dbReference type="ChEBI" id="CHEBI:57540"/>
        <dbReference type="ChEBI" id="CHEBI:142554"/>
        <dbReference type="EC" id="2.4.2.31"/>
    </reaction>
</comment>
<dbReference type="Gene3D" id="3.90.176.10">
    <property type="entry name" value="Toxin ADP-ribosyltransferase, Chain A, domain 1"/>
    <property type="match status" value="1"/>
</dbReference>
<evidence type="ECO:0000256" key="5">
    <source>
        <dbReference type="ARBA" id="ARBA00047597"/>
    </source>
</evidence>
<dbReference type="AlphaFoldDB" id="A0A816SA16"/>
<dbReference type="GO" id="GO:0009435">
    <property type="term" value="P:NAD+ biosynthetic process"/>
    <property type="evidence" value="ECO:0007669"/>
    <property type="project" value="TreeGrafter"/>
</dbReference>
<dbReference type="Gene3D" id="3.40.50.620">
    <property type="entry name" value="HUPs"/>
    <property type="match status" value="1"/>
</dbReference>
<keyword evidence="6" id="KW-0521">NADP</keyword>
<dbReference type="SUPFAM" id="SSF56399">
    <property type="entry name" value="ADP-ribosylation"/>
    <property type="match status" value="1"/>
</dbReference>
<sequence length="819" mass="94024">MTLNPTSTLTPKCRYIDIILLTTSKAVTSTQAVADIVKELVLFNPKEASVSHRLAHDCYMILVGYVNDDEQLQKLADMVDSGEDANECVQEAAASISIMEREEVEFILEYMQLFYQTEDLSNTRNDHFVYEDHFNPSLFELVAKNSSYKKLRELCLRYETKPKVNVEKVMAKHDKRVAQSSLIFQRNGLSSDESDALSLALSFYTGTESETISRGASLVARRANGVVIEEKVVNELNEAALILYYSVKALAHIPYYWGYVTRSCELKDKELELYMPGNLITWIQFSSSKKGKEVAEGTFQTRNTFFKIYSITGRPIKDFSNFPTEDEVLFLPHSTFLVFKHVTSFHGKQHTIYMRQIELGLSKWSILWVDDRIYNEKWENKEHMEHASAKALNMNVHFIPKSTTENALSFLRSPFGQRLKNKDTFRIVTDMNRENEYPVYNAGARLIKAVRKMGFNNECMVFTSGEKKAKQILESELRLEEQRFVTVSDKTGKLRNFVNFGEMPTSKQQSNFDTSSKLYISSKSNHYKNDTNSYKSTITTVEEEYGAIGGDNFNTYIEMNSHMMHNPRNTDITKLVRNCNKRNLANDRHNCVLLTTGSFNPIHPLHLQNLLNAKKFLECEHQPPWNVLAGYISPTHDSYVHGKLGDSAWIPARDRCQLCDGAIEEQGSDVSSWVSVSRGESEWSDGFVDFGPVTENLRDFLNDALVDQQKILRYPLCVVYICGLDHFNKCSYVERMAKQDNMSCAIVYRVGCDEQQISRSVKKSGCIYIPLVKERNKLTDVSSTLIRQYFQKSASNTSNIERFIYPNVRRYMSKKYGKK</sequence>
<evidence type="ECO:0000256" key="4">
    <source>
        <dbReference type="ARBA" id="ARBA00022695"/>
    </source>
</evidence>
<evidence type="ECO:0000313" key="8">
    <source>
        <dbReference type="Proteomes" id="UP000663887"/>
    </source>
</evidence>
<evidence type="ECO:0000256" key="6">
    <source>
        <dbReference type="RuleBase" id="RU361228"/>
    </source>
</evidence>
<dbReference type="EC" id="2.4.2.31" evidence="6"/>
<dbReference type="InterPro" id="IPR000768">
    <property type="entry name" value="ART"/>
</dbReference>
<keyword evidence="4" id="KW-0548">Nucleotidyltransferase</keyword>
<keyword evidence="6" id="KW-0520">NAD</keyword>
<keyword evidence="2 6" id="KW-0328">Glycosyltransferase</keyword>
<dbReference type="InterPro" id="IPR051182">
    <property type="entry name" value="Euk_NMN_adenylyltrnsfrase"/>
</dbReference>
<keyword evidence="3 6" id="KW-0808">Transferase</keyword>
<evidence type="ECO:0000256" key="2">
    <source>
        <dbReference type="ARBA" id="ARBA00022676"/>
    </source>
</evidence>
<dbReference type="GO" id="GO:0106274">
    <property type="term" value="F:NAD+-protein-arginine ADP-ribosyltransferase activity"/>
    <property type="evidence" value="ECO:0007669"/>
    <property type="project" value="UniProtKB-EC"/>
</dbReference>
<proteinExistence type="inferred from homology"/>
<comment type="similarity">
    <text evidence="1 6">Belongs to the Arg-specific ADP-ribosyltransferase family.</text>
</comment>
<dbReference type="SUPFAM" id="SSF52374">
    <property type="entry name" value="Nucleotidylyl transferase"/>
    <property type="match status" value="1"/>
</dbReference>